<dbReference type="EMBL" id="SDAM02000053">
    <property type="protein sequence ID" value="KAH6833931.1"/>
    <property type="molecule type" value="Genomic_DNA"/>
</dbReference>
<dbReference type="SUPFAM" id="SSF53098">
    <property type="entry name" value="Ribonuclease H-like"/>
    <property type="match status" value="1"/>
</dbReference>
<evidence type="ECO:0000256" key="2">
    <source>
        <dbReference type="ARBA" id="ARBA00022801"/>
    </source>
</evidence>
<dbReference type="PANTHER" id="PTHR13620">
    <property type="entry name" value="3-5 EXONUCLEASE"/>
    <property type="match status" value="1"/>
</dbReference>
<dbReference type="Gene3D" id="3.30.420.10">
    <property type="entry name" value="Ribonuclease H-like superfamily/Ribonuclease H"/>
    <property type="match status" value="1"/>
</dbReference>
<evidence type="ECO:0000313" key="5">
    <source>
        <dbReference type="Proteomes" id="UP001190926"/>
    </source>
</evidence>
<keyword evidence="3" id="KW-0812">Transmembrane</keyword>
<evidence type="ECO:0000256" key="1">
    <source>
        <dbReference type="ARBA" id="ARBA00022722"/>
    </source>
</evidence>
<organism evidence="4 5">
    <name type="scientific">Perilla frutescens var. hirtella</name>
    <name type="common">Perilla citriodora</name>
    <name type="synonym">Perilla setoyensis</name>
    <dbReference type="NCBI Taxonomy" id="608512"/>
    <lineage>
        <taxon>Eukaryota</taxon>
        <taxon>Viridiplantae</taxon>
        <taxon>Streptophyta</taxon>
        <taxon>Embryophyta</taxon>
        <taxon>Tracheophyta</taxon>
        <taxon>Spermatophyta</taxon>
        <taxon>Magnoliopsida</taxon>
        <taxon>eudicotyledons</taxon>
        <taxon>Gunneridae</taxon>
        <taxon>Pentapetalae</taxon>
        <taxon>asterids</taxon>
        <taxon>lamiids</taxon>
        <taxon>Lamiales</taxon>
        <taxon>Lamiaceae</taxon>
        <taxon>Nepetoideae</taxon>
        <taxon>Elsholtzieae</taxon>
        <taxon>Perilla</taxon>
    </lineage>
</organism>
<keyword evidence="2" id="KW-0378">Hydrolase</keyword>
<dbReference type="InterPro" id="IPR012337">
    <property type="entry name" value="RNaseH-like_sf"/>
</dbReference>
<name>A0AAD4JIA2_PERFH</name>
<dbReference type="AlphaFoldDB" id="A0AAD4JIA2"/>
<keyword evidence="3" id="KW-1133">Transmembrane helix</keyword>
<dbReference type="Proteomes" id="UP001190926">
    <property type="component" value="Unassembled WGS sequence"/>
</dbReference>
<dbReference type="GO" id="GO:0005634">
    <property type="term" value="C:nucleus"/>
    <property type="evidence" value="ECO:0007669"/>
    <property type="project" value="TreeGrafter"/>
</dbReference>
<accession>A0AAD4JIA2</accession>
<dbReference type="InterPro" id="IPR036397">
    <property type="entry name" value="RNaseH_sf"/>
</dbReference>
<dbReference type="PANTHER" id="PTHR13620:SF100">
    <property type="entry name" value="3'-5' EXONUCLEASE DOMAIN-CONTAINING PROTEIN"/>
    <property type="match status" value="1"/>
</dbReference>
<dbReference type="GO" id="GO:0003676">
    <property type="term" value="F:nucleic acid binding"/>
    <property type="evidence" value="ECO:0007669"/>
    <property type="project" value="InterPro"/>
</dbReference>
<keyword evidence="3" id="KW-0472">Membrane</keyword>
<evidence type="ECO:0000256" key="3">
    <source>
        <dbReference type="SAM" id="Phobius"/>
    </source>
</evidence>
<reference evidence="4 5" key="1">
    <citation type="journal article" date="2021" name="Nat. Commun.">
        <title>Incipient diploidization of the medicinal plant Perilla within 10,000 years.</title>
        <authorList>
            <person name="Zhang Y."/>
            <person name="Shen Q."/>
            <person name="Leng L."/>
            <person name="Zhang D."/>
            <person name="Chen S."/>
            <person name="Shi Y."/>
            <person name="Ning Z."/>
            <person name="Chen S."/>
        </authorList>
    </citation>
    <scope>NUCLEOTIDE SEQUENCE [LARGE SCALE GENOMIC DNA]</scope>
    <source>
        <strain evidence="5">cv. PC099</strain>
    </source>
</reference>
<dbReference type="GO" id="GO:0005737">
    <property type="term" value="C:cytoplasm"/>
    <property type="evidence" value="ECO:0007669"/>
    <property type="project" value="TreeGrafter"/>
</dbReference>
<evidence type="ECO:0000313" key="4">
    <source>
        <dbReference type="EMBL" id="KAH6833931.1"/>
    </source>
</evidence>
<dbReference type="GO" id="GO:0008408">
    <property type="term" value="F:3'-5' exonuclease activity"/>
    <property type="evidence" value="ECO:0007669"/>
    <property type="project" value="TreeGrafter"/>
</dbReference>
<feature type="transmembrane region" description="Helical" evidence="3">
    <location>
        <begin position="61"/>
        <end position="79"/>
    </location>
</feature>
<protein>
    <recommendedName>
        <fullName evidence="6">3'-5' exonuclease domain-containing protein</fullName>
    </recommendedName>
</protein>
<gene>
    <name evidence="4" type="ORF">C2S53_004733</name>
</gene>
<keyword evidence="1" id="KW-0540">Nuclease</keyword>
<keyword evidence="5" id="KW-1185">Reference proteome</keyword>
<dbReference type="InterPro" id="IPR051132">
    <property type="entry name" value="3-5_Exonuclease_domain"/>
</dbReference>
<evidence type="ECO:0008006" key="6">
    <source>
        <dbReference type="Google" id="ProtNLM"/>
    </source>
</evidence>
<proteinExistence type="predicted"/>
<comment type="caution">
    <text evidence="4">The sequence shown here is derived from an EMBL/GenBank/DDBJ whole genome shotgun (WGS) entry which is preliminary data.</text>
</comment>
<sequence>MGGKVYLKTDRFEVKLEGITFKPKDFEYLCRLDFVFPDGKVWDRPPVVGIDVMRHPRDPSVLLLLLCFGVGVVILRFSGGEPLPVPICKFLSDKRIQFVGFGIPEKQELFPFNQLGLKTRKVDVGYLAARTLKDPKCKKWEMSELARRVLGIKKMVGLTDASSPERHAQIKSAICKLFITSTIGMVLLNGDDSKLDASPKRSSFLKNLNSLHSFAEGLFKGRKKNEKFQDVDEVEGSVCVQIGDDDDLFSDGFHGYASSAAEVEGQILRSGEGGDHDDDEVSDATKIPLKGILKCPSTGLKSCKSVRWEEESQSEALKRANSKGRNVSFKCC</sequence>